<dbReference type="InterPro" id="IPR029063">
    <property type="entry name" value="SAM-dependent_MTases_sf"/>
</dbReference>
<protein>
    <recommendedName>
        <fullName evidence="3">Class I SAM-dependent methyltransferase</fullName>
    </recommendedName>
</protein>
<dbReference type="Proteomes" id="UP000523105">
    <property type="component" value="Unassembled WGS sequence"/>
</dbReference>
<proteinExistence type="predicted"/>
<evidence type="ECO:0000313" key="1">
    <source>
        <dbReference type="EMBL" id="NWJ43230.1"/>
    </source>
</evidence>
<gene>
    <name evidence="1" type="ORF">HX837_03345</name>
</gene>
<reference evidence="1 2" key="1">
    <citation type="journal article" date="2019" name="Environ. Microbiol.">
        <title>Genomics insights into ecotype formation of ammonia-oxidizing archaea in the deep ocean.</title>
        <authorList>
            <person name="Wang Y."/>
            <person name="Huang J.M."/>
            <person name="Cui G.J."/>
            <person name="Nunoura T."/>
            <person name="Takaki Y."/>
            <person name="Li W.L."/>
            <person name="Li J."/>
            <person name="Gao Z.M."/>
            <person name="Takai K."/>
            <person name="Zhang A.Q."/>
            <person name="Stepanauskas R."/>
        </authorList>
    </citation>
    <scope>NUCLEOTIDE SEQUENCE [LARGE SCALE GENOMIC DNA]</scope>
    <source>
        <strain evidence="1 2">L15b</strain>
    </source>
</reference>
<dbReference type="EMBL" id="JACASV010000015">
    <property type="protein sequence ID" value="NWJ43230.1"/>
    <property type="molecule type" value="Genomic_DNA"/>
</dbReference>
<sequence length="73" mass="8395">DEFEDSSFDFIYIDASHTNENTKKDIELYLPKVKGIISGHDYHESHSGVMKAVDEILGSPDVVFRDHTWVKKL</sequence>
<evidence type="ECO:0000313" key="2">
    <source>
        <dbReference type="Proteomes" id="UP000523105"/>
    </source>
</evidence>
<evidence type="ECO:0008006" key="3">
    <source>
        <dbReference type="Google" id="ProtNLM"/>
    </source>
</evidence>
<comment type="caution">
    <text evidence="1">The sequence shown here is derived from an EMBL/GenBank/DDBJ whole genome shotgun (WGS) entry which is preliminary data.</text>
</comment>
<organism evidence="1 2">
    <name type="scientific">Marine Group I thaumarchaeote</name>
    <dbReference type="NCBI Taxonomy" id="2511932"/>
    <lineage>
        <taxon>Archaea</taxon>
        <taxon>Nitrososphaerota</taxon>
        <taxon>Marine Group I</taxon>
    </lineage>
</organism>
<dbReference type="Pfam" id="PF13578">
    <property type="entry name" value="Methyltransf_24"/>
    <property type="match status" value="1"/>
</dbReference>
<feature type="non-terminal residue" evidence="1">
    <location>
        <position position="1"/>
    </location>
</feature>
<dbReference type="AlphaFoldDB" id="A0A7K4MNS7"/>
<accession>A0A7K4MNS7</accession>
<name>A0A7K4MNS7_9ARCH</name>
<dbReference type="Gene3D" id="3.40.50.150">
    <property type="entry name" value="Vaccinia Virus protein VP39"/>
    <property type="match status" value="1"/>
</dbReference>